<proteinExistence type="predicted"/>
<dbReference type="Pfam" id="PF22181">
    <property type="entry name" value="TarS_linker"/>
    <property type="match status" value="1"/>
</dbReference>
<dbReference type="EMBL" id="JAGFVQ010000074">
    <property type="protein sequence ID" value="MBO4143494.1"/>
    <property type="molecule type" value="Genomic_DNA"/>
</dbReference>
<accession>A0AAW4JPT1</accession>
<evidence type="ECO:0000313" key="4">
    <source>
        <dbReference type="EMBL" id="MBO4143494.1"/>
    </source>
</evidence>
<name>A0AAW4JPT1_9ACTN</name>
<dbReference type="PANTHER" id="PTHR22916">
    <property type="entry name" value="GLYCOSYLTRANSFERASE"/>
    <property type="match status" value="1"/>
</dbReference>
<dbReference type="Pfam" id="PF00535">
    <property type="entry name" value="Glycos_transf_2"/>
    <property type="match status" value="1"/>
</dbReference>
<dbReference type="PANTHER" id="PTHR22916:SF3">
    <property type="entry name" value="UDP-GLCNAC:BETAGAL BETA-1,3-N-ACETYLGLUCOSAMINYLTRANSFERASE-LIKE PROTEIN 1"/>
    <property type="match status" value="1"/>
</dbReference>
<evidence type="ECO:0000259" key="2">
    <source>
        <dbReference type="Pfam" id="PF00535"/>
    </source>
</evidence>
<dbReference type="AlphaFoldDB" id="A0AAW4JPT1"/>
<reference evidence="4" key="2">
    <citation type="submission" date="2021-03" db="EMBL/GenBank/DDBJ databases">
        <title>X isolated from Micromonospora tulbaghiae.</title>
        <authorList>
            <person name="Stennett H.L."/>
        </authorList>
    </citation>
    <scope>NUCLEOTIDE SEQUENCE</scope>
    <source>
        <strain evidence="4">28M1-20</strain>
    </source>
</reference>
<protein>
    <submittedName>
        <fullName evidence="4 5">Glycosyltransferase</fullName>
    </submittedName>
</protein>
<organism evidence="4 7">
    <name type="scientific">Micromonospora tulbaghiae</name>
    <dbReference type="NCBI Taxonomy" id="479978"/>
    <lineage>
        <taxon>Bacteria</taxon>
        <taxon>Bacillati</taxon>
        <taxon>Actinomycetota</taxon>
        <taxon>Actinomycetes</taxon>
        <taxon>Micromonosporales</taxon>
        <taxon>Micromonosporaceae</taxon>
        <taxon>Micromonospora</taxon>
    </lineage>
</organism>
<gene>
    <name evidence="5" type="ORF">GA0070562_5721</name>
    <name evidence="4" type="ORF">J5U46_25415</name>
</gene>
<comment type="caution">
    <text evidence="4">The sequence shown here is derived from an EMBL/GenBank/DDBJ whole genome shotgun (WGS) entry which is preliminary data.</text>
</comment>
<evidence type="ECO:0000313" key="5">
    <source>
        <dbReference type="EMBL" id="SCF06305.1"/>
    </source>
</evidence>
<dbReference type="Gene3D" id="3.90.550.10">
    <property type="entry name" value="Spore Coat Polysaccharide Biosynthesis Protein SpsA, Chain A"/>
    <property type="match status" value="1"/>
</dbReference>
<feature type="region of interest" description="Disordered" evidence="1">
    <location>
        <begin position="496"/>
        <end position="515"/>
    </location>
</feature>
<evidence type="ECO:0000313" key="6">
    <source>
        <dbReference type="Proteomes" id="UP000199405"/>
    </source>
</evidence>
<dbReference type="GO" id="GO:0016758">
    <property type="term" value="F:hexosyltransferase activity"/>
    <property type="evidence" value="ECO:0007669"/>
    <property type="project" value="UniProtKB-ARBA"/>
</dbReference>
<feature type="domain" description="TarS/TarP linker" evidence="3">
    <location>
        <begin position="226"/>
        <end position="325"/>
    </location>
</feature>
<dbReference type="Proteomes" id="UP000669887">
    <property type="component" value="Unassembled WGS sequence"/>
</dbReference>
<dbReference type="GeneID" id="93472405"/>
<dbReference type="CDD" id="cd04179">
    <property type="entry name" value="DPM_DPG-synthase_like"/>
    <property type="match status" value="1"/>
</dbReference>
<dbReference type="InterPro" id="IPR001173">
    <property type="entry name" value="Glyco_trans_2-like"/>
</dbReference>
<feature type="domain" description="Glycosyltransferase 2-like" evidence="2">
    <location>
        <begin position="11"/>
        <end position="141"/>
    </location>
</feature>
<reference evidence="5 6" key="1">
    <citation type="submission" date="2016-06" db="EMBL/GenBank/DDBJ databases">
        <authorList>
            <person name="Varghese N."/>
            <person name="Submissions Spin"/>
        </authorList>
    </citation>
    <scope>NUCLEOTIDE SEQUENCE [LARGE SCALE GENOMIC DNA]</scope>
    <source>
        <strain evidence="5 6">DSM 45142</strain>
    </source>
</reference>
<dbReference type="InterPro" id="IPR029044">
    <property type="entry name" value="Nucleotide-diphossugar_trans"/>
</dbReference>
<dbReference type="SUPFAM" id="SSF53448">
    <property type="entry name" value="Nucleotide-diphospho-sugar transferases"/>
    <property type="match status" value="1"/>
</dbReference>
<keyword evidence="6" id="KW-1185">Reference proteome</keyword>
<dbReference type="EMBL" id="FMCQ01000009">
    <property type="protein sequence ID" value="SCF06305.1"/>
    <property type="molecule type" value="Genomic_DNA"/>
</dbReference>
<evidence type="ECO:0000313" key="7">
    <source>
        <dbReference type="Proteomes" id="UP000669887"/>
    </source>
</evidence>
<feature type="compositionally biased region" description="Basic and acidic residues" evidence="1">
    <location>
        <begin position="505"/>
        <end position="515"/>
    </location>
</feature>
<dbReference type="InterPro" id="IPR054028">
    <property type="entry name" value="TarS/TarP_linker"/>
</dbReference>
<dbReference type="RefSeq" id="WP_091426128.1">
    <property type="nucleotide sequence ID" value="NZ_FMCQ01000009.1"/>
</dbReference>
<dbReference type="Proteomes" id="UP000199405">
    <property type="component" value="Unassembled WGS sequence"/>
</dbReference>
<sequence length="515" mass="57230">MSDGADRPVVSVVVPTYNCGANLDPLVASLPRQGLPSGSYEVVFADDGSTDGTPQRLDELAAADPHVRVLHLEHSGWPSHPRNRGLEQARGEYVFFADDDDWFGDEALARLHACAREHDADIVVGRMIGHRRGVPRELFRENRFDATLANAPLADSMTCHKLFRRSFLDRHGLRFPEGRPRRLEDHRLMAAAYLRAERVCVLADHPCYHHVRRVDAGNVTATRMDPAEYYAALRAALDIVDAHRPPAAARLRLHRRWLRKEMLSRLRGQALLSAPEQWADQVAGEVGRLVGERFTPEAVAGLPPMFQVIAHLAAQGRVADLRRLAEWEVSVRAHATVDGWRVEGRTLTVSVSADLRAGDEPLRFDDQGLPVLPVAEAVPAGVVMRAGGARTDVVVRRRETREEFFLPVVATTERVGATRVRHRSTATADFSALGGGRTRGTWEIRARVIQAGWALDARLPLVVRCAADGGVPRVEDSRRLRSRLRRAVRRIRDRALGRSARAGSRSHDRPAGARR</sequence>
<evidence type="ECO:0000256" key="1">
    <source>
        <dbReference type="SAM" id="MobiDB-lite"/>
    </source>
</evidence>
<evidence type="ECO:0000259" key="3">
    <source>
        <dbReference type="Pfam" id="PF22181"/>
    </source>
</evidence>